<evidence type="ECO:0008006" key="3">
    <source>
        <dbReference type="Google" id="ProtNLM"/>
    </source>
</evidence>
<evidence type="ECO:0000313" key="1">
    <source>
        <dbReference type="EMBL" id="MFC5137112.1"/>
    </source>
</evidence>
<comment type="caution">
    <text evidence="1">The sequence shown here is derived from an EMBL/GenBank/DDBJ whole genome shotgun (WGS) entry which is preliminary data.</text>
</comment>
<organism evidence="1 2">
    <name type="scientific">Actinomycetospora rhizophila</name>
    <dbReference type="NCBI Taxonomy" id="1416876"/>
    <lineage>
        <taxon>Bacteria</taxon>
        <taxon>Bacillati</taxon>
        <taxon>Actinomycetota</taxon>
        <taxon>Actinomycetes</taxon>
        <taxon>Pseudonocardiales</taxon>
        <taxon>Pseudonocardiaceae</taxon>
        <taxon>Actinomycetospora</taxon>
    </lineage>
</organism>
<sequence>MTDTVETFFAAYAAALLARDEQAVADLYAVPALVLFPGTSIAVGDRGQTAAFFASSWSQYEDTAAADPTITIMGEGPVGVWADVTWDHGHGPAERFCYQLVAGEDGYRIAVLTLLDLPEEH</sequence>
<keyword evidence="2" id="KW-1185">Reference proteome</keyword>
<dbReference type="SUPFAM" id="SSF54427">
    <property type="entry name" value="NTF2-like"/>
    <property type="match status" value="1"/>
</dbReference>
<dbReference type="Gene3D" id="3.10.450.50">
    <property type="match status" value="1"/>
</dbReference>
<dbReference type="Proteomes" id="UP001596175">
    <property type="component" value="Unassembled WGS sequence"/>
</dbReference>
<accession>A0ABV9Z7E0</accession>
<protein>
    <recommendedName>
        <fullName evidence="3">SnoaL-like domain-containing protein</fullName>
    </recommendedName>
</protein>
<proteinExistence type="predicted"/>
<gene>
    <name evidence="1" type="ORF">ACFPK1_02620</name>
</gene>
<dbReference type="EMBL" id="JBHSKG010000001">
    <property type="protein sequence ID" value="MFC5137112.1"/>
    <property type="molecule type" value="Genomic_DNA"/>
</dbReference>
<dbReference type="InterPro" id="IPR032710">
    <property type="entry name" value="NTF2-like_dom_sf"/>
</dbReference>
<dbReference type="RefSeq" id="WP_378019327.1">
    <property type="nucleotide sequence ID" value="NZ_JBHSKG010000001.1"/>
</dbReference>
<reference evidence="2" key="1">
    <citation type="journal article" date="2019" name="Int. J. Syst. Evol. Microbiol.">
        <title>The Global Catalogue of Microorganisms (GCM) 10K type strain sequencing project: providing services to taxonomists for standard genome sequencing and annotation.</title>
        <authorList>
            <consortium name="The Broad Institute Genomics Platform"/>
            <consortium name="The Broad Institute Genome Sequencing Center for Infectious Disease"/>
            <person name="Wu L."/>
            <person name="Ma J."/>
        </authorList>
    </citation>
    <scope>NUCLEOTIDE SEQUENCE [LARGE SCALE GENOMIC DNA]</scope>
    <source>
        <strain evidence="2">XZYJ18</strain>
    </source>
</reference>
<name>A0ABV9Z7E0_9PSEU</name>
<evidence type="ECO:0000313" key="2">
    <source>
        <dbReference type="Proteomes" id="UP001596175"/>
    </source>
</evidence>